<dbReference type="AlphaFoldDB" id="A0A2S6HKG3"/>
<dbReference type="Proteomes" id="UP000240010">
    <property type="component" value="Unassembled WGS sequence"/>
</dbReference>
<organism evidence="1 2">
    <name type="scientific">Methylobacter tundripaludum</name>
    <dbReference type="NCBI Taxonomy" id="173365"/>
    <lineage>
        <taxon>Bacteria</taxon>
        <taxon>Pseudomonadati</taxon>
        <taxon>Pseudomonadota</taxon>
        <taxon>Gammaproteobacteria</taxon>
        <taxon>Methylococcales</taxon>
        <taxon>Methylococcaceae</taxon>
        <taxon>Methylobacter</taxon>
    </lineage>
</organism>
<evidence type="ECO:0000313" key="2">
    <source>
        <dbReference type="Proteomes" id="UP000240010"/>
    </source>
</evidence>
<accession>A0A2S6HKG3</accession>
<protein>
    <submittedName>
        <fullName evidence="1">Uncharacterized protein</fullName>
    </submittedName>
</protein>
<reference evidence="1 2" key="1">
    <citation type="submission" date="2018-02" db="EMBL/GenBank/DDBJ databases">
        <title>Subsurface microbial communities from deep shales in Ohio and West Virginia, USA.</title>
        <authorList>
            <person name="Wrighton K."/>
        </authorList>
    </citation>
    <scope>NUCLEOTIDE SEQUENCE [LARGE SCALE GENOMIC DNA]</scope>
    <source>
        <strain evidence="1 2">OWC-DMM</strain>
    </source>
</reference>
<sequence>MAVAFIREIVNLNPDITLRIRVMDNNRHPVWQGVRYSTEDWLQINRPASSAVPVVVRPDNMAVPWSYGGIQRLYIQTVTTGGLVKNITAEIHGEDAWDYMVLRDNSLAEIGKTEIGSLGDAPGVNHSWWAIVLLEDGRLEWRLFERQGMRRDDLVNIVNGAGKFLIDIYPTLIDKGAELLPLIAAL</sequence>
<evidence type="ECO:0000313" key="1">
    <source>
        <dbReference type="EMBL" id="PPK77978.1"/>
    </source>
</evidence>
<gene>
    <name evidence="1" type="ORF">B0F87_101360</name>
</gene>
<proteinExistence type="predicted"/>
<comment type="caution">
    <text evidence="1">The sequence shown here is derived from an EMBL/GenBank/DDBJ whole genome shotgun (WGS) entry which is preliminary data.</text>
</comment>
<dbReference type="EMBL" id="PTIZ01000001">
    <property type="protein sequence ID" value="PPK77978.1"/>
    <property type="molecule type" value="Genomic_DNA"/>
</dbReference>
<name>A0A2S6HKG3_9GAMM</name>
<dbReference type="RefSeq" id="WP_104427371.1">
    <property type="nucleotide sequence ID" value="NZ_PTIZ01000001.1"/>
</dbReference>